<protein>
    <submittedName>
        <fullName evidence="1">Uncharacterized protein</fullName>
    </submittedName>
</protein>
<evidence type="ECO:0000313" key="2">
    <source>
        <dbReference type="Proteomes" id="UP000322077"/>
    </source>
</evidence>
<reference evidence="1 2" key="1">
    <citation type="submission" date="2019-08" db="EMBL/GenBank/DDBJ databases">
        <authorList>
            <person name="Wang G."/>
            <person name="Xu Z."/>
        </authorList>
    </citation>
    <scope>NUCLEOTIDE SEQUENCE [LARGE SCALE GENOMIC DNA]</scope>
    <source>
        <strain evidence="1 2">ZX</strain>
    </source>
</reference>
<dbReference type="EMBL" id="VTOU01000005">
    <property type="protein sequence ID" value="TZG24590.1"/>
    <property type="molecule type" value="Genomic_DNA"/>
</dbReference>
<dbReference type="AlphaFoldDB" id="A0A5D9C0N6"/>
<evidence type="ECO:0000313" key="1">
    <source>
        <dbReference type="EMBL" id="TZG24590.1"/>
    </source>
</evidence>
<name>A0A5D9C0N6_9SPHN</name>
<dbReference type="Proteomes" id="UP000322077">
    <property type="component" value="Unassembled WGS sequence"/>
</dbReference>
<organism evidence="1 2">
    <name type="scientific">Sphingomonas montanisoli</name>
    <dbReference type="NCBI Taxonomy" id="2606412"/>
    <lineage>
        <taxon>Bacteria</taxon>
        <taxon>Pseudomonadati</taxon>
        <taxon>Pseudomonadota</taxon>
        <taxon>Alphaproteobacteria</taxon>
        <taxon>Sphingomonadales</taxon>
        <taxon>Sphingomonadaceae</taxon>
        <taxon>Sphingomonas</taxon>
    </lineage>
</organism>
<accession>A0A5D9C0N6</accession>
<proteinExistence type="predicted"/>
<sequence length="79" mass="8671">MDDAVAVLQAAVDRCKQGKQRGADVRLALRVLRFAGIPGADLRYFWESCLTDNEIGRSQNMSAALNRIKLQLPGLGGRK</sequence>
<comment type="caution">
    <text evidence="1">The sequence shown here is derived from an EMBL/GenBank/DDBJ whole genome shotgun (WGS) entry which is preliminary data.</text>
</comment>
<dbReference type="RefSeq" id="WP_149523786.1">
    <property type="nucleotide sequence ID" value="NZ_VTOU01000005.1"/>
</dbReference>
<keyword evidence="2" id="KW-1185">Reference proteome</keyword>
<gene>
    <name evidence="1" type="ORF">FYJ91_18360</name>
</gene>